<evidence type="ECO:0000313" key="2">
    <source>
        <dbReference type="Proteomes" id="UP001066276"/>
    </source>
</evidence>
<dbReference type="EMBL" id="JANPWB010000016">
    <property type="protein sequence ID" value="KAJ1080647.1"/>
    <property type="molecule type" value="Genomic_DNA"/>
</dbReference>
<gene>
    <name evidence="1" type="ORF">NDU88_000841</name>
</gene>
<comment type="caution">
    <text evidence="1">The sequence shown here is derived from an EMBL/GenBank/DDBJ whole genome shotgun (WGS) entry which is preliminary data.</text>
</comment>
<dbReference type="Proteomes" id="UP001066276">
    <property type="component" value="Chromosome 12"/>
</dbReference>
<organism evidence="1 2">
    <name type="scientific">Pleurodeles waltl</name>
    <name type="common">Iberian ribbed newt</name>
    <dbReference type="NCBI Taxonomy" id="8319"/>
    <lineage>
        <taxon>Eukaryota</taxon>
        <taxon>Metazoa</taxon>
        <taxon>Chordata</taxon>
        <taxon>Craniata</taxon>
        <taxon>Vertebrata</taxon>
        <taxon>Euteleostomi</taxon>
        <taxon>Amphibia</taxon>
        <taxon>Batrachia</taxon>
        <taxon>Caudata</taxon>
        <taxon>Salamandroidea</taxon>
        <taxon>Salamandridae</taxon>
        <taxon>Pleurodelinae</taxon>
        <taxon>Pleurodeles</taxon>
    </lineage>
</organism>
<protein>
    <submittedName>
        <fullName evidence="1">Uncharacterized protein</fullName>
    </submittedName>
</protein>
<proteinExistence type="predicted"/>
<reference evidence="1" key="1">
    <citation type="journal article" date="2022" name="bioRxiv">
        <title>Sequencing and chromosome-scale assembly of the giantPleurodeles waltlgenome.</title>
        <authorList>
            <person name="Brown T."/>
            <person name="Elewa A."/>
            <person name="Iarovenko S."/>
            <person name="Subramanian E."/>
            <person name="Araus A.J."/>
            <person name="Petzold A."/>
            <person name="Susuki M."/>
            <person name="Suzuki K.-i.T."/>
            <person name="Hayashi T."/>
            <person name="Toyoda A."/>
            <person name="Oliveira C."/>
            <person name="Osipova E."/>
            <person name="Leigh N.D."/>
            <person name="Simon A."/>
            <person name="Yun M.H."/>
        </authorList>
    </citation>
    <scope>NUCLEOTIDE SEQUENCE</scope>
    <source>
        <strain evidence="1">20211129_DDA</strain>
        <tissue evidence="1">Liver</tissue>
    </source>
</reference>
<evidence type="ECO:0000313" key="1">
    <source>
        <dbReference type="EMBL" id="KAJ1080647.1"/>
    </source>
</evidence>
<accession>A0AAV7KPZ5</accession>
<name>A0AAV7KPZ5_PLEWA</name>
<keyword evidence="2" id="KW-1185">Reference proteome</keyword>
<dbReference type="AlphaFoldDB" id="A0AAV7KPZ5"/>
<sequence length="75" mass="7644">MEGFGTEAAEARVFGADETAGWLDTEIGRLDARGFCLVFSAQPEGGVSLGSVLCLPWPVGGGGPDAVVSVKTKCV</sequence>